<evidence type="ECO:0000256" key="1">
    <source>
        <dbReference type="SAM" id="MobiDB-lite"/>
    </source>
</evidence>
<feature type="compositionally biased region" description="Basic residues" evidence="1">
    <location>
        <begin position="149"/>
        <end position="163"/>
    </location>
</feature>
<evidence type="ECO:0000313" key="3">
    <source>
        <dbReference type="EMBL" id="KAF2880125.1"/>
    </source>
</evidence>
<dbReference type="EMBL" id="VTPC01091025">
    <property type="protein sequence ID" value="KAF2880125.1"/>
    <property type="molecule type" value="Genomic_DNA"/>
</dbReference>
<comment type="caution">
    <text evidence="3">The sequence shown here is derived from an EMBL/GenBank/DDBJ whole genome shotgun (WGS) entry which is preliminary data.</text>
</comment>
<sequence length="208" mass="22858">MLSPVIPTPHNSAMLMQIPSPENRSISPFSTSPSREIRGIKLFRAISRKLARKSQDDLNFGEDADSRSSSTDSCSSTSAGHCQKTKKSLSSGFRSASPQRMSSSSSDAGSDTQSVKHRHSTSVENFRKAFQNLTVTTTRSQSCSSGKETKRKTTKKSSPKRILRSPVSYTYVKGLSGLPTQRVPRNQPRVCFNGNCGYSVQYMASLHR</sequence>
<gene>
    <name evidence="3" type="ORF">ILUMI_26060</name>
</gene>
<feature type="compositionally biased region" description="Low complexity" evidence="1">
    <location>
        <begin position="95"/>
        <end position="106"/>
    </location>
</feature>
<dbReference type="AlphaFoldDB" id="A0A8K0FW15"/>
<keyword evidence="4" id="KW-1185">Reference proteome</keyword>
<dbReference type="InterPro" id="IPR032050">
    <property type="entry name" value="DUF4797"/>
</dbReference>
<feature type="compositionally biased region" description="Low complexity" evidence="1">
    <location>
        <begin position="67"/>
        <end position="78"/>
    </location>
</feature>
<proteinExistence type="predicted"/>
<feature type="domain" description="DUF4797" evidence="2">
    <location>
        <begin position="159"/>
        <end position="190"/>
    </location>
</feature>
<evidence type="ECO:0000259" key="2">
    <source>
        <dbReference type="Pfam" id="PF16051"/>
    </source>
</evidence>
<reference evidence="3" key="1">
    <citation type="submission" date="2019-08" db="EMBL/GenBank/DDBJ databases">
        <title>The genome of the North American firefly Photinus pyralis.</title>
        <authorList>
            <consortium name="Photinus pyralis genome working group"/>
            <person name="Fallon T.R."/>
            <person name="Sander Lower S.E."/>
            <person name="Weng J.-K."/>
        </authorList>
    </citation>
    <scope>NUCLEOTIDE SEQUENCE</scope>
    <source>
        <strain evidence="3">TRF0915ILg1</strain>
        <tissue evidence="3">Whole body</tissue>
    </source>
</reference>
<feature type="region of interest" description="Disordered" evidence="1">
    <location>
        <begin position="51"/>
        <end position="123"/>
    </location>
</feature>
<organism evidence="3 4">
    <name type="scientific">Ignelater luminosus</name>
    <name type="common">Cucubano</name>
    <name type="synonym">Pyrophorus luminosus</name>
    <dbReference type="NCBI Taxonomy" id="2038154"/>
    <lineage>
        <taxon>Eukaryota</taxon>
        <taxon>Metazoa</taxon>
        <taxon>Ecdysozoa</taxon>
        <taxon>Arthropoda</taxon>
        <taxon>Hexapoda</taxon>
        <taxon>Insecta</taxon>
        <taxon>Pterygota</taxon>
        <taxon>Neoptera</taxon>
        <taxon>Endopterygota</taxon>
        <taxon>Coleoptera</taxon>
        <taxon>Polyphaga</taxon>
        <taxon>Elateriformia</taxon>
        <taxon>Elateroidea</taxon>
        <taxon>Elateridae</taxon>
        <taxon>Agrypninae</taxon>
        <taxon>Pyrophorini</taxon>
        <taxon>Ignelater</taxon>
    </lineage>
</organism>
<accession>A0A8K0FW15</accession>
<dbReference type="Pfam" id="PF16051">
    <property type="entry name" value="DUF4797"/>
    <property type="match status" value="1"/>
</dbReference>
<feature type="region of interest" description="Disordered" evidence="1">
    <location>
        <begin position="1"/>
        <end position="34"/>
    </location>
</feature>
<dbReference type="Proteomes" id="UP000801492">
    <property type="component" value="Unassembled WGS sequence"/>
</dbReference>
<feature type="compositionally biased region" description="Polar residues" evidence="1">
    <location>
        <begin position="20"/>
        <end position="34"/>
    </location>
</feature>
<feature type="region of interest" description="Disordered" evidence="1">
    <location>
        <begin position="137"/>
        <end position="164"/>
    </location>
</feature>
<protein>
    <recommendedName>
        <fullName evidence="2">DUF4797 domain-containing protein</fullName>
    </recommendedName>
</protein>
<evidence type="ECO:0000313" key="4">
    <source>
        <dbReference type="Proteomes" id="UP000801492"/>
    </source>
</evidence>
<name>A0A8K0FW15_IGNLU</name>
<dbReference type="OrthoDB" id="8197399at2759"/>